<reference evidence="1" key="1">
    <citation type="submission" date="2018-06" db="EMBL/GenBank/DDBJ databases">
        <authorList>
            <person name="Zhirakovskaya E."/>
        </authorList>
    </citation>
    <scope>NUCLEOTIDE SEQUENCE</scope>
</reference>
<feature type="non-terminal residue" evidence="1">
    <location>
        <position position="615"/>
    </location>
</feature>
<proteinExistence type="predicted"/>
<dbReference type="InterPro" id="IPR043709">
    <property type="entry name" value="DUF5649"/>
</dbReference>
<sequence>GNATDNIIRNASSANSSINVSGATTLVSRNNNTNTDFSINLDSVGNDFNDVNIVNGFNVALSDNAAAINVQSINSLNTLDVISTGTVTNGSAINNIGTAGVMVNGTSNFTVADGQSISLNGENTFTVDPLFNAGTNNQINNLSIKDLSNFTLQDNFTSQGDVNIIASNIALQNATIGNNINITATENNNSQITQSGGPLVVNGTSTLEARSITLSNVGNDFQGNVIVNNAQADVTLADSAGGIQLGGVNTAFVASTLDVTSTGGDITQANAISTGDTTLDAGTSDIVFNTRNDNIFSGDLSIADAQNVRIDNTIGTTLDTSSIRNDLVINSGGEIKQTDANSVLRVGGNARLSARDASDVDQNITLSNTSNQFNTVNIVNAANVDLYDSAAAVGIQGNVSGFLTIQSTGRDTENNAIFNTAEINVAGTATFSVLDGESINLGNQANTFIVDPVFNGAINNLTLSDDTALRFENNLTLSGGLAVNAQGITQAENTALDIAGQTSLNGNAGGIRLTGSNDFKDTVSLNTRSGDIQNQPADVVISDRNNLDLGASSIDGGLNVTAQSVTQTKNLTEGNAQGLRVANAAQFTVADGGSLALNNIDNQLTSIRIATATEG</sequence>
<organism evidence="1">
    <name type="scientific">hydrothermal vent metagenome</name>
    <dbReference type="NCBI Taxonomy" id="652676"/>
    <lineage>
        <taxon>unclassified sequences</taxon>
        <taxon>metagenomes</taxon>
        <taxon>ecological metagenomes</taxon>
    </lineage>
</organism>
<dbReference type="AlphaFoldDB" id="A0A3B0XMB0"/>
<dbReference type="Pfam" id="PF18886">
    <property type="entry name" value="DUF5649"/>
    <property type="match status" value="5"/>
</dbReference>
<protein>
    <submittedName>
        <fullName evidence="1">Uncharacterized protein</fullName>
    </submittedName>
</protein>
<accession>A0A3B0XMB0</accession>
<evidence type="ECO:0000313" key="1">
    <source>
        <dbReference type="EMBL" id="VAW65253.1"/>
    </source>
</evidence>
<dbReference type="EMBL" id="UOFJ01000173">
    <property type="protein sequence ID" value="VAW65253.1"/>
    <property type="molecule type" value="Genomic_DNA"/>
</dbReference>
<name>A0A3B0XMB0_9ZZZZ</name>
<feature type="non-terminal residue" evidence="1">
    <location>
        <position position="1"/>
    </location>
</feature>
<gene>
    <name evidence="1" type="ORF">MNBD_GAMMA10-894</name>
</gene>